<accession>A0A0C3INY8</accession>
<evidence type="ECO:0000313" key="2">
    <source>
        <dbReference type="Proteomes" id="UP000054217"/>
    </source>
</evidence>
<organism evidence="1 2">
    <name type="scientific">Pisolithus tinctorius Marx 270</name>
    <dbReference type="NCBI Taxonomy" id="870435"/>
    <lineage>
        <taxon>Eukaryota</taxon>
        <taxon>Fungi</taxon>
        <taxon>Dikarya</taxon>
        <taxon>Basidiomycota</taxon>
        <taxon>Agaricomycotina</taxon>
        <taxon>Agaricomycetes</taxon>
        <taxon>Agaricomycetidae</taxon>
        <taxon>Boletales</taxon>
        <taxon>Sclerodermatineae</taxon>
        <taxon>Pisolithaceae</taxon>
        <taxon>Pisolithus</taxon>
    </lineage>
</organism>
<dbReference type="EMBL" id="KN832013">
    <property type="protein sequence ID" value="KIN98687.1"/>
    <property type="molecule type" value="Genomic_DNA"/>
</dbReference>
<dbReference type="Proteomes" id="UP000054217">
    <property type="component" value="Unassembled WGS sequence"/>
</dbReference>
<reference evidence="1 2" key="1">
    <citation type="submission" date="2014-04" db="EMBL/GenBank/DDBJ databases">
        <authorList>
            <consortium name="DOE Joint Genome Institute"/>
            <person name="Kuo A."/>
            <person name="Kohler A."/>
            <person name="Costa M.D."/>
            <person name="Nagy L.G."/>
            <person name="Floudas D."/>
            <person name="Copeland A."/>
            <person name="Barry K.W."/>
            <person name="Cichocki N."/>
            <person name="Veneault-Fourrey C."/>
            <person name="LaButti K."/>
            <person name="Lindquist E.A."/>
            <person name="Lipzen A."/>
            <person name="Lundell T."/>
            <person name="Morin E."/>
            <person name="Murat C."/>
            <person name="Sun H."/>
            <person name="Tunlid A."/>
            <person name="Henrissat B."/>
            <person name="Grigoriev I.V."/>
            <person name="Hibbett D.S."/>
            <person name="Martin F."/>
            <person name="Nordberg H.P."/>
            <person name="Cantor M.N."/>
            <person name="Hua S.X."/>
        </authorList>
    </citation>
    <scope>NUCLEOTIDE SEQUENCE [LARGE SCALE GENOMIC DNA]</scope>
    <source>
        <strain evidence="1 2">Marx 270</strain>
    </source>
</reference>
<sequence length="54" mass="5778">MATSLSIISLVSFARDNGYVYLPGVPTSFHPEAPWFIPSLSAPSRPMQLGLSLG</sequence>
<dbReference type="InParanoid" id="A0A0C3INY8"/>
<protein>
    <submittedName>
        <fullName evidence="1">Uncharacterized protein</fullName>
    </submittedName>
</protein>
<dbReference type="HOGENOM" id="CLU_3051369_0_0_1"/>
<gene>
    <name evidence="1" type="ORF">M404DRAFT_31173</name>
</gene>
<name>A0A0C3INY8_PISTI</name>
<reference evidence="2" key="2">
    <citation type="submission" date="2015-01" db="EMBL/GenBank/DDBJ databases">
        <title>Evolutionary Origins and Diversification of the Mycorrhizal Mutualists.</title>
        <authorList>
            <consortium name="DOE Joint Genome Institute"/>
            <consortium name="Mycorrhizal Genomics Consortium"/>
            <person name="Kohler A."/>
            <person name="Kuo A."/>
            <person name="Nagy L.G."/>
            <person name="Floudas D."/>
            <person name="Copeland A."/>
            <person name="Barry K.W."/>
            <person name="Cichocki N."/>
            <person name="Veneault-Fourrey C."/>
            <person name="LaButti K."/>
            <person name="Lindquist E.A."/>
            <person name="Lipzen A."/>
            <person name="Lundell T."/>
            <person name="Morin E."/>
            <person name="Murat C."/>
            <person name="Riley R."/>
            <person name="Ohm R."/>
            <person name="Sun H."/>
            <person name="Tunlid A."/>
            <person name="Henrissat B."/>
            <person name="Grigoriev I.V."/>
            <person name="Hibbett D.S."/>
            <person name="Martin F."/>
        </authorList>
    </citation>
    <scope>NUCLEOTIDE SEQUENCE [LARGE SCALE GENOMIC DNA]</scope>
    <source>
        <strain evidence="2">Marx 270</strain>
    </source>
</reference>
<keyword evidence="2" id="KW-1185">Reference proteome</keyword>
<dbReference type="AlphaFoldDB" id="A0A0C3INY8"/>
<proteinExistence type="predicted"/>
<evidence type="ECO:0000313" key="1">
    <source>
        <dbReference type="EMBL" id="KIN98687.1"/>
    </source>
</evidence>
<dbReference type="OrthoDB" id="2703214at2759"/>